<protein>
    <recommendedName>
        <fullName evidence="3">RNase H type-1 domain-containing protein</fullName>
    </recommendedName>
</protein>
<proteinExistence type="predicted"/>
<organism evidence="1 2">
    <name type="scientific">Parasponia andersonii</name>
    <name type="common">Sponia andersonii</name>
    <dbReference type="NCBI Taxonomy" id="3476"/>
    <lineage>
        <taxon>Eukaryota</taxon>
        <taxon>Viridiplantae</taxon>
        <taxon>Streptophyta</taxon>
        <taxon>Embryophyta</taxon>
        <taxon>Tracheophyta</taxon>
        <taxon>Spermatophyta</taxon>
        <taxon>Magnoliopsida</taxon>
        <taxon>eudicotyledons</taxon>
        <taxon>Gunneridae</taxon>
        <taxon>Pentapetalae</taxon>
        <taxon>rosids</taxon>
        <taxon>fabids</taxon>
        <taxon>Rosales</taxon>
        <taxon>Cannabaceae</taxon>
        <taxon>Parasponia</taxon>
    </lineage>
</organism>
<dbReference type="Proteomes" id="UP000237105">
    <property type="component" value="Unassembled WGS sequence"/>
</dbReference>
<keyword evidence="2" id="KW-1185">Reference proteome</keyword>
<dbReference type="AlphaFoldDB" id="A0A2P5CH08"/>
<accession>A0A2P5CH08</accession>
<reference evidence="2" key="1">
    <citation type="submission" date="2016-06" db="EMBL/GenBank/DDBJ databases">
        <title>Parallel loss of symbiosis genes in relatives of nitrogen-fixing non-legume Parasponia.</title>
        <authorList>
            <person name="Van Velzen R."/>
            <person name="Holmer R."/>
            <person name="Bu F."/>
            <person name="Rutten L."/>
            <person name="Van Zeijl A."/>
            <person name="Liu W."/>
            <person name="Santuari L."/>
            <person name="Cao Q."/>
            <person name="Sharma T."/>
            <person name="Shen D."/>
            <person name="Roswanjaya Y."/>
            <person name="Wardhani T."/>
            <person name="Kalhor M.S."/>
            <person name="Jansen J."/>
            <person name="Van den Hoogen J."/>
            <person name="Gungor B."/>
            <person name="Hartog M."/>
            <person name="Hontelez J."/>
            <person name="Verver J."/>
            <person name="Yang W.-C."/>
            <person name="Schijlen E."/>
            <person name="Repin R."/>
            <person name="Schilthuizen M."/>
            <person name="Schranz E."/>
            <person name="Heidstra R."/>
            <person name="Miyata K."/>
            <person name="Fedorova E."/>
            <person name="Kohlen W."/>
            <person name="Bisseling T."/>
            <person name="Smit S."/>
            <person name="Geurts R."/>
        </authorList>
    </citation>
    <scope>NUCLEOTIDE SEQUENCE [LARGE SCALE GENOMIC DNA]</scope>
    <source>
        <strain evidence="2">cv. WU1-14</strain>
    </source>
</reference>
<name>A0A2P5CH08_PARAD</name>
<evidence type="ECO:0008006" key="3">
    <source>
        <dbReference type="Google" id="ProtNLM"/>
    </source>
</evidence>
<comment type="caution">
    <text evidence="1">The sequence shown here is derived from an EMBL/GenBank/DDBJ whole genome shotgun (WGS) entry which is preliminary data.</text>
</comment>
<gene>
    <name evidence="1" type="ORF">PanWU01x14_153290</name>
</gene>
<sequence>MVSNERACVVHELESDCLMAVTTINSVVGLAHDDIIVGDIQSLISNCCVSSCYFVGQESNKVVRTLATLCFYDDFPLFSTDDLRDCIATLVAADLL</sequence>
<evidence type="ECO:0000313" key="1">
    <source>
        <dbReference type="EMBL" id="PON60343.1"/>
    </source>
</evidence>
<dbReference type="EMBL" id="JXTB01000131">
    <property type="protein sequence ID" value="PON60343.1"/>
    <property type="molecule type" value="Genomic_DNA"/>
</dbReference>
<evidence type="ECO:0000313" key="2">
    <source>
        <dbReference type="Proteomes" id="UP000237105"/>
    </source>
</evidence>